<gene>
    <name evidence="1" type="ORF">WR25_08448</name>
</gene>
<evidence type="ECO:0000313" key="1">
    <source>
        <dbReference type="EMBL" id="PAV92765.1"/>
    </source>
</evidence>
<organism evidence="1 2">
    <name type="scientific">Diploscapter pachys</name>
    <dbReference type="NCBI Taxonomy" id="2018661"/>
    <lineage>
        <taxon>Eukaryota</taxon>
        <taxon>Metazoa</taxon>
        <taxon>Ecdysozoa</taxon>
        <taxon>Nematoda</taxon>
        <taxon>Chromadorea</taxon>
        <taxon>Rhabditida</taxon>
        <taxon>Rhabditina</taxon>
        <taxon>Rhabditomorpha</taxon>
        <taxon>Rhabditoidea</taxon>
        <taxon>Rhabditidae</taxon>
        <taxon>Diploscapter</taxon>
    </lineage>
</organism>
<comment type="caution">
    <text evidence="1">The sequence shown here is derived from an EMBL/GenBank/DDBJ whole genome shotgun (WGS) entry which is preliminary data.</text>
</comment>
<protein>
    <submittedName>
        <fullName evidence="1">Uncharacterized protein</fullName>
    </submittedName>
</protein>
<sequence length="121" mass="12583">MLENSQLSASVVTTSTIASVSLRPLSSPATATRITPIVAAVIASSSARLASFSRVACRIRAAFAWRNSETSDKRKTIAAASNAPMIPRPLPTIGIRAASPMAKIAPNSAKRGGAMRLPIPQ</sequence>
<dbReference type="Proteomes" id="UP000218231">
    <property type="component" value="Unassembled WGS sequence"/>
</dbReference>
<name>A0A2A2M399_9BILA</name>
<reference evidence="1 2" key="1">
    <citation type="journal article" date="2017" name="Curr. Biol.">
        <title>Genome architecture and evolution of a unichromosomal asexual nematode.</title>
        <authorList>
            <person name="Fradin H."/>
            <person name="Zegar C."/>
            <person name="Gutwein M."/>
            <person name="Lucas J."/>
            <person name="Kovtun M."/>
            <person name="Corcoran D."/>
            <person name="Baugh L.R."/>
            <person name="Kiontke K."/>
            <person name="Gunsalus K."/>
            <person name="Fitch D.H."/>
            <person name="Piano F."/>
        </authorList>
    </citation>
    <scope>NUCLEOTIDE SEQUENCE [LARGE SCALE GENOMIC DNA]</scope>
    <source>
        <strain evidence="1">PF1309</strain>
    </source>
</reference>
<accession>A0A2A2M399</accession>
<dbReference type="AlphaFoldDB" id="A0A2A2M399"/>
<proteinExistence type="predicted"/>
<dbReference type="EMBL" id="LIAE01006028">
    <property type="protein sequence ID" value="PAV92765.1"/>
    <property type="molecule type" value="Genomic_DNA"/>
</dbReference>
<evidence type="ECO:0000313" key="2">
    <source>
        <dbReference type="Proteomes" id="UP000218231"/>
    </source>
</evidence>
<keyword evidence="2" id="KW-1185">Reference proteome</keyword>